<sequence length="543" mass="59130">MFWYDMELAIPLVALGGLYLISNKKKDTFVNDYPKPNQLTDKYFQPNQTYVKESDKPQFTDLAGRKVNLNDYSENMVPFFGKTKNIGDSLKNMNYSEQILDNTVGSGSLKITKSENAPLFKPQDNTQWANGAPNQSDFYQSRVNPSQNMHNVKPFQEMHVAPGMNKGFSSQGSGGFNSGTEARDQWIDKTVNELRVATKPKTTFSLEQHEGPAQTLVKNLGIEGKVEKYLPDKFFINTPDRYLTTTGAVLGPTQQAIQPDPTVHRATTTKSYTGPAGNGGVQSQAKQGMYRPDNKQQLGTVPFTPAQAAVERTGYGSMNPLVPTNRSFQNASVFGGMGGLISAITAPVTDLLRPTRKEDIVGLTRQGNAGSTVANPTIKDIYVAPTIKQGTMYNAYDAGGRAYAPVTDGGYQVSEQHVGQTERDTTSVPYMGTGLSVLPQPMSNHADLSASISANRMTHGRIAGGNIQTFNSTINQTTSTNRSLLHTPYTGGMGSSIANVSPSMELYGGIRNANKYAEPDRNTSDLLDAFKKNPYTHSLHSVA</sequence>
<protein>
    <submittedName>
        <fullName evidence="1">Uncharacterized protein</fullName>
    </submittedName>
</protein>
<reference evidence="1" key="1">
    <citation type="journal article" date="2020" name="Nature">
        <title>Giant virus diversity and host interactions through global metagenomics.</title>
        <authorList>
            <person name="Schulz F."/>
            <person name="Roux S."/>
            <person name="Paez-Espino D."/>
            <person name="Jungbluth S."/>
            <person name="Walsh D.A."/>
            <person name="Denef V.J."/>
            <person name="McMahon K.D."/>
            <person name="Konstantinidis K.T."/>
            <person name="Eloe-Fadrosh E.A."/>
            <person name="Kyrpides N.C."/>
            <person name="Woyke T."/>
        </authorList>
    </citation>
    <scope>NUCLEOTIDE SEQUENCE</scope>
    <source>
        <strain evidence="1">GVMAG-M-3300023184-17</strain>
    </source>
</reference>
<dbReference type="EMBL" id="MN740041">
    <property type="protein sequence ID" value="QHT85394.1"/>
    <property type="molecule type" value="Genomic_DNA"/>
</dbReference>
<dbReference type="AlphaFoldDB" id="A0A6C0HXU9"/>
<accession>A0A6C0HXU9</accession>
<proteinExistence type="predicted"/>
<evidence type="ECO:0000313" key="1">
    <source>
        <dbReference type="EMBL" id="QHT85394.1"/>
    </source>
</evidence>
<name>A0A6C0HXU9_9ZZZZ</name>
<organism evidence="1">
    <name type="scientific">viral metagenome</name>
    <dbReference type="NCBI Taxonomy" id="1070528"/>
    <lineage>
        <taxon>unclassified sequences</taxon>
        <taxon>metagenomes</taxon>
        <taxon>organismal metagenomes</taxon>
    </lineage>
</organism>